<accession>A0A553K1R7</accession>
<proteinExistence type="predicted"/>
<dbReference type="OrthoDB" id="2625323at2"/>
<dbReference type="RefSeq" id="WP_143937538.1">
    <property type="nucleotide sequence ID" value="NZ_VKKG01000002.1"/>
</dbReference>
<gene>
    <name evidence="2" type="ORF">FOJ82_05840</name>
</gene>
<dbReference type="Proteomes" id="UP000317638">
    <property type="component" value="Unassembled WGS sequence"/>
</dbReference>
<dbReference type="EMBL" id="VKKG01000002">
    <property type="protein sequence ID" value="TRY18643.1"/>
    <property type="molecule type" value="Genomic_DNA"/>
</dbReference>
<dbReference type="Gene3D" id="1.10.1200.10">
    <property type="entry name" value="ACP-like"/>
    <property type="match status" value="1"/>
</dbReference>
<evidence type="ECO:0000313" key="3">
    <source>
        <dbReference type="Proteomes" id="UP000317638"/>
    </source>
</evidence>
<dbReference type="InterPro" id="IPR009081">
    <property type="entry name" value="PP-bd_ACP"/>
</dbReference>
<sequence length="87" mass="9515">MDTQVTTTLRAFIEESYLFGDSSRMPADDESLLETGIIDSTGVLELIEFLEEEFGFSVEDTETVPENLGSISGLTRYVSSKRAQGAA</sequence>
<reference evidence="2 3" key="1">
    <citation type="submission" date="2019-07" db="EMBL/GenBank/DDBJ databases">
        <authorList>
            <person name="Zhou L.-Y."/>
        </authorList>
    </citation>
    <scope>NUCLEOTIDE SEQUENCE [LARGE SCALE GENOMIC DNA]</scope>
    <source>
        <strain evidence="2 3">YIM 101269</strain>
    </source>
</reference>
<evidence type="ECO:0000313" key="2">
    <source>
        <dbReference type="EMBL" id="TRY18643.1"/>
    </source>
</evidence>
<evidence type="ECO:0000259" key="1">
    <source>
        <dbReference type="PROSITE" id="PS50075"/>
    </source>
</evidence>
<dbReference type="SUPFAM" id="SSF47336">
    <property type="entry name" value="ACP-like"/>
    <property type="match status" value="1"/>
</dbReference>
<dbReference type="AlphaFoldDB" id="A0A553K1R7"/>
<dbReference type="InterPro" id="IPR036736">
    <property type="entry name" value="ACP-like_sf"/>
</dbReference>
<organism evidence="2 3">
    <name type="scientific">Tessaracoccus rhinocerotis</name>
    <dbReference type="NCBI Taxonomy" id="1689449"/>
    <lineage>
        <taxon>Bacteria</taxon>
        <taxon>Bacillati</taxon>
        <taxon>Actinomycetota</taxon>
        <taxon>Actinomycetes</taxon>
        <taxon>Propionibacteriales</taxon>
        <taxon>Propionibacteriaceae</taxon>
        <taxon>Tessaracoccus</taxon>
    </lineage>
</organism>
<protein>
    <submittedName>
        <fullName evidence="2">Acyl carrier protein</fullName>
    </submittedName>
</protein>
<name>A0A553K1R7_9ACTN</name>
<comment type="caution">
    <text evidence="2">The sequence shown here is derived from an EMBL/GenBank/DDBJ whole genome shotgun (WGS) entry which is preliminary data.</text>
</comment>
<feature type="domain" description="Carrier" evidence="1">
    <location>
        <begin position="4"/>
        <end position="82"/>
    </location>
</feature>
<keyword evidence="3" id="KW-1185">Reference proteome</keyword>
<dbReference type="PROSITE" id="PS50075">
    <property type="entry name" value="CARRIER"/>
    <property type="match status" value="1"/>
</dbReference>